<feature type="compositionally biased region" description="Polar residues" evidence="3">
    <location>
        <begin position="477"/>
        <end position="506"/>
    </location>
</feature>
<dbReference type="InterPro" id="IPR024149">
    <property type="entry name" value="Paralemmin-3"/>
</dbReference>
<feature type="compositionally biased region" description="Polar residues" evidence="3">
    <location>
        <begin position="872"/>
        <end position="882"/>
    </location>
</feature>
<feature type="coiled-coil region" evidence="2">
    <location>
        <begin position="58"/>
        <end position="85"/>
    </location>
</feature>
<feature type="region of interest" description="Disordered" evidence="3">
    <location>
        <begin position="729"/>
        <end position="822"/>
    </location>
</feature>
<feature type="compositionally biased region" description="Low complexity" evidence="3">
    <location>
        <begin position="425"/>
        <end position="438"/>
    </location>
</feature>
<comment type="caution">
    <text evidence="4">The sequence shown here is derived from an EMBL/GenBank/DDBJ whole genome shotgun (WGS) entry which is preliminary data.</text>
</comment>
<evidence type="ECO:0000313" key="4">
    <source>
        <dbReference type="EMBL" id="KAH0628748.1"/>
    </source>
</evidence>
<evidence type="ECO:0000313" key="5">
    <source>
        <dbReference type="Proteomes" id="UP000826234"/>
    </source>
</evidence>
<dbReference type="PANTHER" id="PTHR47528">
    <property type="entry name" value="PARALEMMIN-3"/>
    <property type="match status" value="1"/>
</dbReference>
<evidence type="ECO:0000256" key="1">
    <source>
        <dbReference type="ARBA" id="ARBA00023054"/>
    </source>
</evidence>
<protein>
    <recommendedName>
        <fullName evidence="6">Paralemmin-3</fullName>
    </recommendedName>
</protein>
<name>A0ABQ7THZ0_PHRPL</name>
<dbReference type="EMBL" id="JAIPUX010000439">
    <property type="protein sequence ID" value="KAH0628748.1"/>
    <property type="molecule type" value="Genomic_DNA"/>
</dbReference>
<dbReference type="Pfam" id="PF03285">
    <property type="entry name" value="Paralemmin"/>
    <property type="match status" value="1"/>
</dbReference>
<dbReference type="PANTHER" id="PTHR47528:SF1">
    <property type="entry name" value="PARALEMMIN-3"/>
    <property type="match status" value="1"/>
</dbReference>
<feature type="compositionally biased region" description="Polar residues" evidence="3">
    <location>
        <begin position="564"/>
        <end position="587"/>
    </location>
</feature>
<keyword evidence="5" id="KW-1185">Reference proteome</keyword>
<feature type="compositionally biased region" description="Polar residues" evidence="3">
    <location>
        <begin position="546"/>
        <end position="555"/>
    </location>
</feature>
<gene>
    <name evidence="4" type="ORF">JD844_010229</name>
</gene>
<feature type="compositionally biased region" description="Basic and acidic residues" evidence="3">
    <location>
        <begin position="210"/>
        <end position="222"/>
    </location>
</feature>
<dbReference type="Proteomes" id="UP000826234">
    <property type="component" value="Unassembled WGS sequence"/>
</dbReference>
<feature type="compositionally biased region" description="Polar residues" evidence="3">
    <location>
        <begin position="804"/>
        <end position="814"/>
    </location>
</feature>
<feature type="compositionally biased region" description="Polar residues" evidence="3">
    <location>
        <begin position="767"/>
        <end position="783"/>
    </location>
</feature>
<dbReference type="InterPro" id="IPR004965">
    <property type="entry name" value="Paralemmin"/>
</dbReference>
<organism evidence="4 5">
    <name type="scientific">Phrynosoma platyrhinos</name>
    <name type="common">Desert horned lizard</name>
    <dbReference type="NCBI Taxonomy" id="52577"/>
    <lineage>
        <taxon>Eukaryota</taxon>
        <taxon>Metazoa</taxon>
        <taxon>Chordata</taxon>
        <taxon>Craniata</taxon>
        <taxon>Vertebrata</taxon>
        <taxon>Euteleostomi</taxon>
        <taxon>Lepidosauria</taxon>
        <taxon>Squamata</taxon>
        <taxon>Bifurcata</taxon>
        <taxon>Unidentata</taxon>
        <taxon>Episquamata</taxon>
        <taxon>Toxicofera</taxon>
        <taxon>Iguania</taxon>
        <taxon>Phrynosomatidae</taxon>
        <taxon>Phrynosomatinae</taxon>
        <taxon>Phrynosoma</taxon>
    </lineage>
</organism>
<feature type="region of interest" description="Disordered" evidence="3">
    <location>
        <begin position="90"/>
        <end position="449"/>
    </location>
</feature>
<evidence type="ECO:0000256" key="2">
    <source>
        <dbReference type="SAM" id="Coils"/>
    </source>
</evidence>
<keyword evidence="1 2" id="KW-0175">Coiled coil</keyword>
<reference evidence="4 5" key="1">
    <citation type="journal article" date="2022" name="Gigascience">
        <title>A chromosome-level genome assembly and annotation of the desert horned lizard, Phrynosoma platyrhinos, provides insight into chromosomal rearrangements among reptiles.</title>
        <authorList>
            <person name="Koochekian N."/>
            <person name="Ascanio A."/>
            <person name="Farleigh K."/>
            <person name="Card D.C."/>
            <person name="Schield D.R."/>
            <person name="Castoe T.A."/>
            <person name="Jezkova T."/>
        </authorList>
    </citation>
    <scope>NUCLEOTIDE SEQUENCE [LARGE SCALE GENOMIC DNA]</scope>
    <source>
        <strain evidence="4">NK-2021</strain>
    </source>
</reference>
<feature type="compositionally biased region" description="Basic and acidic residues" evidence="3">
    <location>
        <begin position="90"/>
        <end position="105"/>
    </location>
</feature>
<feature type="compositionally biased region" description="Low complexity" evidence="3">
    <location>
        <begin position="515"/>
        <end position="532"/>
    </location>
</feature>
<feature type="coiled-coil region" evidence="2">
    <location>
        <begin position="7"/>
        <end position="34"/>
    </location>
</feature>
<feature type="region of interest" description="Disordered" evidence="3">
    <location>
        <begin position="477"/>
        <end position="589"/>
    </location>
</feature>
<feature type="compositionally biased region" description="Low complexity" evidence="3">
    <location>
        <begin position="911"/>
        <end position="922"/>
    </location>
</feature>
<feature type="compositionally biased region" description="Polar residues" evidence="3">
    <location>
        <begin position="190"/>
        <end position="199"/>
    </location>
</feature>
<feature type="compositionally biased region" description="Polar residues" evidence="3">
    <location>
        <begin position="294"/>
        <end position="322"/>
    </location>
</feature>
<sequence>MAVRGERRRLQERILATRRALEEERLRAQRLKRKSLRDRWLMEGMSAPTDDSNHVSSVWEAQTRIQELEEDLSSLQSQMQQLDNPELQLRRQQPEESVEAMKELKQSSPDGTGEVRGRSSLGSRLELAPVPPKRALRAAAKEKLQNGDMSGDGVFGSESRPEKVNDKMSPVVESGELQSHQERPEAVSATKPTLQSPNTIDAPPSHHRKLAVEEMVIRDHLGQEVGSMDAVGQKQSSISKEEECEEHTPLKNGCEDGNELVPPCGGLSEEMTPAASKSQLDGELGSRDGPEGESPTSQDELQQNSSKSLQDETSCLDSSKQQADGELGKETALIRAEQKELPGQGANKVEPAQDTVASDALATESIISGQVTDDNKEGLQESHGTEITVLGQGGDRPETLQGQSKEPLFPDQTLPMHAASEEAKLSSSPSEQISLSIQKPVSSLQDAEGSLLDQIPSSLQEVEGPLLEPVVLSLPNQSPSVFVNQNPPLQESEVSLPAQISSSMQETVLDPNPPSLQDSFSSSSEQKPSSLQGVATSLQEAKHSSLDQIPSSLHETNAKCLDQIPTSLQSTSLPDQTLSPPSDQLTSLPEEIPSSLHEMEKSSQISSALESQECSVIEAKWSFPDITSSLPGPLSSVPDQVSSLQDAQGLALEKISVELQNQVPTLPASQILSLPEADSIPQGQAPSFIGEDEHLVPKEAPVPGPDQVLPVLQDQEIPFLEAKTLSSLPEAGGSFTEESLEPLLSLPEGRKSPPSEAQAMLMDQMPASAQGQPPSPVEATQTLSEKEIAPSGVEEMPALPDQAPSPSATLQDTANVPDVLLSSSQEHAQSLLGKAAIVANQELKEGGDASLASTTTEEIPEVLGNLHAEQQPLLNKTNTSITPPEMPVGDQQQPKAGILKPQAAPNQEIPTYTTSSANTASSCQLQSTGSRQEEGQDQSQSRRKQKSCQCCSVM</sequence>
<accession>A0ABQ7THZ0</accession>
<evidence type="ECO:0000256" key="3">
    <source>
        <dbReference type="SAM" id="MobiDB-lite"/>
    </source>
</evidence>
<proteinExistence type="predicted"/>
<feature type="region of interest" description="Disordered" evidence="3">
    <location>
        <begin position="847"/>
        <end position="954"/>
    </location>
</feature>
<feature type="compositionally biased region" description="Basic and acidic residues" evidence="3">
    <location>
        <begin position="373"/>
        <end position="384"/>
    </location>
</feature>
<evidence type="ECO:0008006" key="6">
    <source>
        <dbReference type="Google" id="ProtNLM"/>
    </source>
</evidence>